<dbReference type="Pfam" id="PF00034">
    <property type="entry name" value="Cytochrom_C"/>
    <property type="match status" value="1"/>
</dbReference>
<dbReference type="InterPro" id="IPR036909">
    <property type="entry name" value="Cyt_c-like_dom_sf"/>
</dbReference>
<proteinExistence type="predicted"/>
<dbReference type="GO" id="GO:0009055">
    <property type="term" value="F:electron transfer activity"/>
    <property type="evidence" value="ECO:0007669"/>
    <property type="project" value="InterPro"/>
</dbReference>
<keyword evidence="1 4" id="KW-0349">Heme</keyword>
<dbReference type="AlphaFoldDB" id="A0A238KIL6"/>
<dbReference type="RefSeq" id="WP_097804864.1">
    <property type="nucleotide sequence ID" value="NZ_FXYH01000007.1"/>
</dbReference>
<evidence type="ECO:0000256" key="1">
    <source>
        <dbReference type="ARBA" id="ARBA00022617"/>
    </source>
</evidence>
<evidence type="ECO:0000256" key="5">
    <source>
        <dbReference type="SAM" id="SignalP"/>
    </source>
</evidence>
<dbReference type="Gene3D" id="1.10.760.10">
    <property type="entry name" value="Cytochrome c-like domain"/>
    <property type="match status" value="1"/>
</dbReference>
<name>A0A238KIL6_9RHOB</name>
<accession>A0A238KIL6</accession>
<gene>
    <name evidence="7" type="ORF">PEV8663_02377</name>
</gene>
<evidence type="ECO:0000256" key="3">
    <source>
        <dbReference type="ARBA" id="ARBA00023004"/>
    </source>
</evidence>
<feature type="signal peptide" evidence="5">
    <location>
        <begin position="1"/>
        <end position="22"/>
    </location>
</feature>
<dbReference type="EMBL" id="FXYH01000007">
    <property type="protein sequence ID" value="SMX41912.1"/>
    <property type="molecule type" value="Genomic_DNA"/>
</dbReference>
<feature type="chain" id="PRO_5013303018" evidence="5">
    <location>
        <begin position="23"/>
        <end position="137"/>
    </location>
</feature>
<dbReference type="PROSITE" id="PS51007">
    <property type="entry name" value="CYTC"/>
    <property type="match status" value="1"/>
</dbReference>
<dbReference type="OrthoDB" id="335174at2"/>
<sequence length="137" mass="14392">MTKTGLAVSGAVALCLGLAACADTQSKKSGSGQVIYDSYCVTCHGSAGQGDGRIADQLPVPPANLTLLSDTNDGVFPTERVMTQIFGYPGRFHQGMMPEFGPILDGPLVEWTGPDGQTVMTPQALIDLVSYLESLQQ</sequence>
<keyword evidence="5" id="KW-0732">Signal</keyword>
<keyword evidence="8" id="KW-1185">Reference proteome</keyword>
<dbReference type="GO" id="GO:0046872">
    <property type="term" value="F:metal ion binding"/>
    <property type="evidence" value="ECO:0007669"/>
    <property type="project" value="UniProtKB-KW"/>
</dbReference>
<keyword evidence="3 4" id="KW-0408">Iron</keyword>
<organism evidence="7 8">
    <name type="scientific">Pelagimonas varians</name>
    <dbReference type="NCBI Taxonomy" id="696760"/>
    <lineage>
        <taxon>Bacteria</taxon>
        <taxon>Pseudomonadati</taxon>
        <taxon>Pseudomonadota</taxon>
        <taxon>Alphaproteobacteria</taxon>
        <taxon>Rhodobacterales</taxon>
        <taxon>Roseobacteraceae</taxon>
        <taxon>Pelagimonas</taxon>
    </lineage>
</organism>
<dbReference type="InterPro" id="IPR009056">
    <property type="entry name" value="Cyt_c-like_dom"/>
</dbReference>
<keyword evidence="2 4" id="KW-0479">Metal-binding</keyword>
<dbReference type="PROSITE" id="PS51257">
    <property type="entry name" value="PROKAR_LIPOPROTEIN"/>
    <property type="match status" value="1"/>
</dbReference>
<evidence type="ECO:0000256" key="2">
    <source>
        <dbReference type="ARBA" id="ARBA00022723"/>
    </source>
</evidence>
<dbReference type="Proteomes" id="UP000220836">
    <property type="component" value="Unassembled WGS sequence"/>
</dbReference>
<reference evidence="7 8" key="1">
    <citation type="submission" date="2017-05" db="EMBL/GenBank/DDBJ databases">
        <authorList>
            <person name="Song R."/>
            <person name="Chenine A.L."/>
            <person name="Ruprecht R.M."/>
        </authorList>
    </citation>
    <scope>NUCLEOTIDE SEQUENCE [LARGE SCALE GENOMIC DNA]</scope>
    <source>
        <strain evidence="7 8">CECT 8663</strain>
    </source>
</reference>
<evidence type="ECO:0000313" key="8">
    <source>
        <dbReference type="Proteomes" id="UP000220836"/>
    </source>
</evidence>
<dbReference type="GO" id="GO:0020037">
    <property type="term" value="F:heme binding"/>
    <property type="evidence" value="ECO:0007669"/>
    <property type="project" value="InterPro"/>
</dbReference>
<evidence type="ECO:0000313" key="7">
    <source>
        <dbReference type="EMBL" id="SMX41912.1"/>
    </source>
</evidence>
<protein>
    <submittedName>
        <fullName evidence="7">Cytochrome c</fullName>
    </submittedName>
</protein>
<dbReference type="SUPFAM" id="SSF46626">
    <property type="entry name" value="Cytochrome c"/>
    <property type="match status" value="1"/>
</dbReference>
<feature type="domain" description="Cytochrome c" evidence="6">
    <location>
        <begin position="27"/>
        <end position="136"/>
    </location>
</feature>
<evidence type="ECO:0000259" key="6">
    <source>
        <dbReference type="PROSITE" id="PS51007"/>
    </source>
</evidence>
<evidence type="ECO:0000256" key="4">
    <source>
        <dbReference type="PROSITE-ProRule" id="PRU00433"/>
    </source>
</evidence>